<keyword evidence="5" id="KW-0663">Pyridoxal phosphate</keyword>
<dbReference type="GO" id="GO:0051539">
    <property type="term" value="F:4 iron, 4 sulfur cluster binding"/>
    <property type="evidence" value="ECO:0007669"/>
    <property type="project" value="UniProtKB-KW"/>
</dbReference>
<comment type="cofactor">
    <cofactor evidence="1">
        <name>pyridoxal 5'-phosphate</name>
        <dbReference type="ChEBI" id="CHEBI:597326"/>
    </cofactor>
</comment>
<dbReference type="AlphaFoldDB" id="X0Y830"/>
<keyword evidence="3" id="KW-0949">S-adenosyl-L-methionine</keyword>
<dbReference type="PANTHER" id="PTHR30538:SF0">
    <property type="entry name" value="L-LYSINE 2,3-AMINOMUTASE AQ_1632-RELATED"/>
    <property type="match status" value="1"/>
</dbReference>
<evidence type="ECO:0000256" key="1">
    <source>
        <dbReference type="ARBA" id="ARBA00001933"/>
    </source>
</evidence>
<feature type="non-terminal residue" evidence="9">
    <location>
        <position position="1"/>
    </location>
</feature>
<keyword evidence="7" id="KW-0411">Iron-sulfur</keyword>
<feature type="non-terminal residue" evidence="9">
    <location>
        <position position="237"/>
    </location>
</feature>
<accession>X0Y830</accession>
<keyword evidence="4" id="KW-0479">Metal-binding</keyword>
<organism evidence="9">
    <name type="scientific">marine sediment metagenome</name>
    <dbReference type="NCBI Taxonomy" id="412755"/>
    <lineage>
        <taxon>unclassified sequences</taxon>
        <taxon>metagenomes</taxon>
        <taxon>ecological metagenomes</taxon>
    </lineage>
</organism>
<feature type="domain" description="Radical SAM core" evidence="8">
    <location>
        <begin position="1"/>
        <end position="188"/>
    </location>
</feature>
<evidence type="ECO:0000256" key="6">
    <source>
        <dbReference type="ARBA" id="ARBA00023004"/>
    </source>
</evidence>
<proteinExistence type="predicted"/>
<dbReference type="SUPFAM" id="SSF102114">
    <property type="entry name" value="Radical SAM enzymes"/>
    <property type="match status" value="1"/>
</dbReference>
<evidence type="ECO:0000256" key="4">
    <source>
        <dbReference type="ARBA" id="ARBA00022723"/>
    </source>
</evidence>
<comment type="caution">
    <text evidence="9">The sequence shown here is derived from an EMBL/GenBank/DDBJ whole genome shotgun (WGS) entry which is preliminary data.</text>
</comment>
<dbReference type="GO" id="GO:0046872">
    <property type="term" value="F:metal ion binding"/>
    <property type="evidence" value="ECO:0007669"/>
    <property type="project" value="UniProtKB-KW"/>
</dbReference>
<evidence type="ECO:0000256" key="2">
    <source>
        <dbReference type="ARBA" id="ARBA00022485"/>
    </source>
</evidence>
<evidence type="ECO:0000256" key="5">
    <source>
        <dbReference type="ARBA" id="ARBA00022898"/>
    </source>
</evidence>
<dbReference type="InterPro" id="IPR058240">
    <property type="entry name" value="rSAM_sf"/>
</dbReference>
<evidence type="ECO:0000313" key="9">
    <source>
        <dbReference type="EMBL" id="GAG52014.1"/>
    </source>
</evidence>
<dbReference type="GO" id="GO:0003824">
    <property type="term" value="F:catalytic activity"/>
    <property type="evidence" value="ECO:0007669"/>
    <property type="project" value="InterPro"/>
</dbReference>
<dbReference type="InterPro" id="IPR007197">
    <property type="entry name" value="rSAM"/>
</dbReference>
<dbReference type="PROSITE" id="PS51918">
    <property type="entry name" value="RADICAL_SAM"/>
    <property type="match status" value="1"/>
</dbReference>
<keyword evidence="6" id="KW-0408">Iron</keyword>
<dbReference type="Gene3D" id="3.20.20.70">
    <property type="entry name" value="Aldolase class I"/>
    <property type="match status" value="1"/>
</dbReference>
<dbReference type="PANTHER" id="PTHR30538">
    <property type="entry name" value="LYSINE 2,3-AMINOMUTASE-RELATED"/>
    <property type="match status" value="1"/>
</dbReference>
<protein>
    <recommendedName>
        <fullName evidence="8">Radical SAM core domain-containing protein</fullName>
    </recommendedName>
</protein>
<evidence type="ECO:0000256" key="3">
    <source>
        <dbReference type="ARBA" id="ARBA00022691"/>
    </source>
</evidence>
<reference evidence="9" key="1">
    <citation type="journal article" date="2014" name="Front. Microbiol.">
        <title>High frequency of phylogenetically diverse reductive dehalogenase-homologous genes in deep subseafloor sedimentary metagenomes.</title>
        <authorList>
            <person name="Kawai M."/>
            <person name="Futagami T."/>
            <person name="Toyoda A."/>
            <person name="Takaki Y."/>
            <person name="Nishi S."/>
            <person name="Hori S."/>
            <person name="Arai W."/>
            <person name="Tsubouchi T."/>
            <person name="Morono Y."/>
            <person name="Uchiyama I."/>
            <person name="Ito T."/>
            <person name="Fujiyama A."/>
            <person name="Inagaki F."/>
            <person name="Takami H."/>
        </authorList>
    </citation>
    <scope>NUCLEOTIDE SEQUENCE</scope>
    <source>
        <strain evidence="9">Expedition CK06-06</strain>
    </source>
</reference>
<dbReference type="InterPro" id="IPR003739">
    <property type="entry name" value="Lys_aminomutase/Glu_NH3_mut"/>
</dbReference>
<evidence type="ECO:0000259" key="8">
    <source>
        <dbReference type="PROSITE" id="PS51918"/>
    </source>
</evidence>
<name>X0Y830_9ZZZZ</name>
<sequence>EPERESIQDWDAAYRYVSEHAEATNVLLTGGDPLTLATSKLEEILRRLREIDHVQIVRIGTRMPSYNPYRIIDDPALLEAIAKYSTDKKKIYVVTHFVHPRELTDAAVEGVNLLQKAGAIMANQTPLIRGLNDNPDVLAELLGKLSFIGVPPYYIFQCRPAVGNKDYTVPIEEGYEIVEQAKSQVSGLAKRARYAMSHSSGKIEIVGKTKEMVYFKYHRAFRDEDSGRFMAFKSNPS</sequence>
<dbReference type="EMBL" id="BARS01050869">
    <property type="protein sequence ID" value="GAG52014.1"/>
    <property type="molecule type" value="Genomic_DNA"/>
</dbReference>
<gene>
    <name evidence="9" type="ORF">S01H1_75867</name>
</gene>
<dbReference type="InterPro" id="IPR013785">
    <property type="entry name" value="Aldolase_TIM"/>
</dbReference>
<keyword evidence="2" id="KW-0004">4Fe-4S</keyword>
<evidence type="ECO:0000256" key="7">
    <source>
        <dbReference type="ARBA" id="ARBA00023014"/>
    </source>
</evidence>